<comment type="caution">
    <text evidence="1">The sequence shown here is derived from an EMBL/GenBank/DDBJ whole genome shotgun (WGS) entry which is preliminary data.</text>
</comment>
<dbReference type="Gene3D" id="1.10.472.10">
    <property type="entry name" value="Cyclin-like"/>
    <property type="match status" value="1"/>
</dbReference>
<dbReference type="PANTHER" id="PTHR15615:SF108">
    <property type="entry name" value="PROTEIN CNPPD1"/>
    <property type="match status" value="1"/>
</dbReference>
<dbReference type="AlphaFoldDB" id="A0A422NWY4"/>
<proteinExistence type="predicted"/>
<protein>
    <submittedName>
        <fullName evidence="1">Putative CYC2-like cyclin 6</fullName>
    </submittedName>
</protein>
<accession>A0A422NWY4</accession>
<dbReference type="OrthoDB" id="244495at2759"/>
<dbReference type="InterPro" id="IPR036915">
    <property type="entry name" value="Cyclin-like_sf"/>
</dbReference>
<sequence length="306" mass="34505">MTALSLVLPTLDQTAVRFGCMHSCSVDDVEAAVQNAHTCRMFLLAMEVLLQKQWRHYQSHDSGMFATPQRMKEGELFQYFPFPCVSMRGRGSCFQKQRRTLSGSSAAGKLRDFIYRLICYARCSIECYPITLALVDRFYVSLRKESVATEYEAAVDHLPYVFAVLLLITAKYRDDKFRSNRYFSQLAGLSLVEWNALERLAIRVLKFSVNVSFFEYIAYEKLLLAEMTRQEGRVNALTSLDRDPRSEEVISLLRLDNKSDVFMACADQAAATNRENPSANSCGLTATTPSLRSQGPLASALSSPVC</sequence>
<organism evidence="1 2">
    <name type="scientific">Trypanosoma rangeli</name>
    <dbReference type="NCBI Taxonomy" id="5698"/>
    <lineage>
        <taxon>Eukaryota</taxon>
        <taxon>Discoba</taxon>
        <taxon>Euglenozoa</taxon>
        <taxon>Kinetoplastea</taxon>
        <taxon>Metakinetoplastina</taxon>
        <taxon>Trypanosomatida</taxon>
        <taxon>Trypanosomatidae</taxon>
        <taxon>Trypanosoma</taxon>
        <taxon>Herpetosoma</taxon>
    </lineage>
</organism>
<dbReference type="GO" id="GO:0019901">
    <property type="term" value="F:protein kinase binding"/>
    <property type="evidence" value="ECO:0007669"/>
    <property type="project" value="InterPro"/>
</dbReference>
<dbReference type="RefSeq" id="XP_029241316.1">
    <property type="nucleotide sequence ID" value="XM_029378809.1"/>
</dbReference>
<name>A0A422NWY4_TRYRA</name>
<keyword evidence="2" id="KW-1185">Reference proteome</keyword>
<dbReference type="InterPro" id="IPR013922">
    <property type="entry name" value="Cyclin_PHO80-like"/>
</dbReference>
<dbReference type="GeneID" id="40325712"/>
<dbReference type="SUPFAM" id="SSF47954">
    <property type="entry name" value="Cyclin-like"/>
    <property type="match status" value="1"/>
</dbReference>
<gene>
    <name evidence="1" type="ORF">TraAM80_01779</name>
</gene>
<dbReference type="PANTHER" id="PTHR15615">
    <property type="match status" value="1"/>
</dbReference>
<reference evidence="1 2" key="1">
    <citation type="journal article" date="2018" name="BMC Genomics">
        <title>Genomic comparison of Trypanosoma conorhini and Trypanosoma rangeli to Trypanosoma cruzi strains of high and low virulence.</title>
        <authorList>
            <person name="Bradwell K.R."/>
            <person name="Koparde V.N."/>
            <person name="Matveyev A.V."/>
            <person name="Serrano M.G."/>
            <person name="Alves J.M."/>
            <person name="Parikh H."/>
            <person name="Huang B."/>
            <person name="Lee V."/>
            <person name="Espinosa-Alvarez O."/>
            <person name="Ortiz P.A."/>
            <person name="Costa-Martins A.G."/>
            <person name="Teixeira M.M."/>
            <person name="Buck G.A."/>
        </authorList>
    </citation>
    <scope>NUCLEOTIDE SEQUENCE [LARGE SCALE GENOMIC DNA]</scope>
    <source>
        <strain evidence="1 2">AM80</strain>
    </source>
</reference>
<dbReference type="OMA" id="IECYPIT"/>
<dbReference type="EMBL" id="MKGL01000038">
    <property type="protein sequence ID" value="RNF10043.1"/>
    <property type="molecule type" value="Genomic_DNA"/>
</dbReference>
<evidence type="ECO:0000313" key="1">
    <source>
        <dbReference type="EMBL" id="RNF10043.1"/>
    </source>
</evidence>
<evidence type="ECO:0000313" key="2">
    <source>
        <dbReference type="Proteomes" id="UP000283634"/>
    </source>
</evidence>
<dbReference type="Proteomes" id="UP000283634">
    <property type="component" value="Unassembled WGS sequence"/>
</dbReference>